<dbReference type="InterPro" id="IPR025178">
    <property type="entry name" value="Lnb_N"/>
</dbReference>
<dbReference type="EMBL" id="MHRX01000035">
    <property type="protein sequence ID" value="OHA33174.1"/>
    <property type="molecule type" value="Genomic_DNA"/>
</dbReference>
<accession>A0A1G2NAM1</accession>
<evidence type="ECO:0000259" key="2">
    <source>
        <dbReference type="Pfam" id="PF13387"/>
    </source>
</evidence>
<dbReference type="STRING" id="1802319.A2928_03095"/>
<keyword evidence="1" id="KW-0472">Membrane</keyword>
<proteinExistence type="predicted"/>
<evidence type="ECO:0000313" key="4">
    <source>
        <dbReference type="Proteomes" id="UP000176221"/>
    </source>
</evidence>
<protein>
    <recommendedName>
        <fullName evidence="2">Lnb N-terminal periplasmic domain-containing protein</fullName>
    </recommendedName>
</protein>
<feature type="domain" description="Lnb N-terminal periplasmic" evidence="2">
    <location>
        <begin position="73"/>
        <end position="229"/>
    </location>
</feature>
<evidence type="ECO:0000313" key="3">
    <source>
        <dbReference type="EMBL" id="OHA33174.1"/>
    </source>
</evidence>
<name>A0A1G2NAM1_9BACT</name>
<reference evidence="3 4" key="1">
    <citation type="journal article" date="2016" name="Nat. Commun.">
        <title>Thousands of microbial genomes shed light on interconnected biogeochemical processes in an aquifer system.</title>
        <authorList>
            <person name="Anantharaman K."/>
            <person name="Brown C.T."/>
            <person name="Hug L.A."/>
            <person name="Sharon I."/>
            <person name="Castelle C.J."/>
            <person name="Probst A.J."/>
            <person name="Thomas B.C."/>
            <person name="Singh A."/>
            <person name="Wilkins M.J."/>
            <person name="Karaoz U."/>
            <person name="Brodie E.L."/>
            <person name="Williams K.H."/>
            <person name="Hubbard S.S."/>
            <person name="Banfield J.F."/>
        </authorList>
    </citation>
    <scope>NUCLEOTIDE SEQUENCE [LARGE SCALE GENOMIC DNA]</scope>
</reference>
<sequence length="277" mass="32269">MKKILKWIVKWLIAPLFLIIVMTILITHLLQKPSNDRDWTADQTILPYAEINGDLVSVHNIRNFSYASTTSYTAAYYDKTFDLDKIKAVYYIVEPFSGLAGSAHTFLSFEFEEDEFVAISIEIRKEKGEKFSPLKGLFNQYEITYVIADERDVVKLRSNFRKDLVYVYPIRTTKEKMSAVFIDMVTRASTLREKPEFYNTLTNTCTTNIMRHANNITPKRIPLSYKVLLPAYSDRLAYDLGLIDTDLSFEEAREKFLINDRAEEFANEPDFSKKIRQ</sequence>
<gene>
    <name evidence="3" type="ORF">A2928_03095</name>
</gene>
<evidence type="ECO:0000256" key="1">
    <source>
        <dbReference type="SAM" id="Phobius"/>
    </source>
</evidence>
<keyword evidence="1" id="KW-0812">Transmembrane</keyword>
<feature type="transmembrane region" description="Helical" evidence="1">
    <location>
        <begin position="12"/>
        <end position="30"/>
    </location>
</feature>
<organism evidence="3 4">
    <name type="scientific">Candidatus Taylorbacteria bacterium RIFCSPLOWO2_01_FULL_45_15b</name>
    <dbReference type="NCBI Taxonomy" id="1802319"/>
    <lineage>
        <taxon>Bacteria</taxon>
        <taxon>Candidatus Tayloriibacteriota</taxon>
    </lineage>
</organism>
<dbReference type="AlphaFoldDB" id="A0A1G2NAM1"/>
<dbReference type="Pfam" id="PF13387">
    <property type="entry name" value="Lnb_N"/>
    <property type="match status" value="1"/>
</dbReference>
<dbReference type="Proteomes" id="UP000176221">
    <property type="component" value="Unassembled WGS sequence"/>
</dbReference>
<keyword evidence="1" id="KW-1133">Transmembrane helix</keyword>
<comment type="caution">
    <text evidence="3">The sequence shown here is derived from an EMBL/GenBank/DDBJ whole genome shotgun (WGS) entry which is preliminary data.</text>
</comment>